<name>A0A0B1YZC0_9PSED</name>
<comment type="caution">
    <text evidence="1">The sequence shown here is derived from an EMBL/GenBank/DDBJ whole genome shotgun (WGS) entry which is preliminary data.</text>
</comment>
<gene>
    <name evidence="1" type="ORF">JZ00_15880</name>
</gene>
<protein>
    <submittedName>
        <fullName evidence="1">Uncharacterized protein</fullName>
    </submittedName>
</protein>
<dbReference type="EMBL" id="JQGJ01000009">
    <property type="protein sequence ID" value="KHK63720.1"/>
    <property type="molecule type" value="Genomic_DNA"/>
</dbReference>
<proteinExistence type="predicted"/>
<reference evidence="2" key="1">
    <citation type="submission" date="2015-03" db="EMBL/GenBank/DDBJ databases">
        <title>Pseudomonas frederiksbergensis hydrocarbon degrader.</title>
        <authorList>
            <person name="Brown L.M."/>
            <person name="Ruiz O.N."/>
            <person name="Mueller S."/>
            <person name="Gunasekera T.S."/>
        </authorList>
    </citation>
    <scope>NUCLEOTIDE SEQUENCE [LARGE SCALE GENOMIC DNA]</scope>
    <source>
        <strain evidence="2">SI8</strain>
    </source>
</reference>
<dbReference type="Proteomes" id="UP000030949">
    <property type="component" value="Unassembled WGS sequence"/>
</dbReference>
<evidence type="ECO:0000313" key="1">
    <source>
        <dbReference type="EMBL" id="KHK63720.1"/>
    </source>
</evidence>
<dbReference type="RefSeq" id="WP_039592262.1">
    <property type="nucleotide sequence ID" value="NZ_CP142104.1"/>
</dbReference>
<accession>A0A0B1YZC0</accession>
<evidence type="ECO:0000313" key="2">
    <source>
        <dbReference type="Proteomes" id="UP000030949"/>
    </source>
</evidence>
<dbReference type="AlphaFoldDB" id="A0A0B1YZC0"/>
<organism evidence="1 2">
    <name type="scientific">Pseudomonas frederiksbergensis</name>
    <dbReference type="NCBI Taxonomy" id="104087"/>
    <lineage>
        <taxon>Bacteria</taxon>
        <taxon>Pseudomonadati</taxon>
        <taxon>Pseudomonadota</taxon>
        <taxon>Gammaproteobacteria</taxon>
        <taxon>Pseudomonadales</taxon>
        <taxon>Pseudomonadaceae</taxon>
        <taxon>Pseudomonas</taxon>
    </lineage>
</organism>
<sequence>MPLSPPVINENARSLSDSTQIEVPSYLNVSIGDVVKFEVVISTGERSEHTINVTQPGQPMTFEVPNDWLRKNAPNAQINTRVTVTRPSGNFAVGESTLDLKI</sequence>